<dbReference type="InterPro" id="IPR013024">
    <property type="entry name" value="GGCT-like"/>
</dbReference>
<dbReference type="InterPro" id="IPR036568">
    <property type="entry name" value="GGCT-like_sf"/>
</dbReference>
<dbReference type="Gene3D" id="3.10.490.10">
    <property type="entry name" value="Gamma-glutamyl cyclotransferase-like"/>
    <property type="match status" value="1"/>
</dbReference>
<dbReference type="Proteomes" id="UP001157961">
    <property type="component" value="Unassembled WGS sequence"/>
</dbReference>
<dbReference type="RefSeq" id="WP_283426259.1">
    <property type="nucleotide sequence ID" value="NZ_FXTY01000004.1"/>
</dbReference>
<dbReference type="CDD" id="cd06661">
    <property type="entry name" value="GGCT_like"/>
    <property type="match status" value="1"/>
</dbReference>
<name>A0ABY1NZV2_9RHOB</name>
<dbReference type="Pfam" id="PF04752">
    <property type="entry name" value="ChaC"/>
    <property type="match status" value="1"/>
</dbReference>
<evidence type="ECO:0000313" key="3">
    <source>
        <dbReference type="EMBL" id="SMP23010.1"/>
    </source>
</evidence>
<dbReference type="SUPFAM" id="SSF110857">
    <property type="entry name" value="Gamma-glutamyl cyclotransferase-like"/>
    <property type="match status" value="1"/>
</dbReference>
<keyword evidence="2" id="KW-0456">Lyase</keyword>
<sequence>MTASYFFGYGSLVNHSTHSYENAYPARLNGWRREWCHTSLRPIAFLTAAPDKSCAIDGLIAHVPGDDWGALDAREFAYTRVLSTANVTHPVIDPIEIAVYTTRHDIGVSADTRLPILLSYLDVVVQGYLQQFGEQGVADFFATTTGWDAPILHDRANPQYPRHRVLSKAETALVDQHLAALGAKFIS</sequence>
<evidence type="ECO:0000256" key="1">
    <source>
        <dbReference type="ARBA" id="ARBA00012344"/>
    </source>
</evidence>
<gene>
    <name evidence="3" type="ORF">SAMN06265373_104310</name>
</gene>
<evidence type="ECO:0000256" key="2">
    <source>
        <dbReference type="ARBA" id="ARBA00023239"/>
    </source>
</evidence>
<proteinExistence type="predicted"/>
<evidence type="ECO:0000313" key="4">
    <source>
        <dbReference type="Proteomes" id="UP001157961"/>
    </source>
</evidence>
<dbReference type="EMBL" id="FXTY01000004">
    <property type="protein sequence ID" value="SMP23010.1"/>
    <property type="molecule type" value="Genomic_DNA"/>
</dbReference>
<comment type="caution">
    <text evidence="3">The sequence shown here is derived from an EMBL/GenBank/DDBJ whole genome shotgun (WGS) entry which is preliminary data.</text>
</comment>
<protein>
    <recommendedName>
        <fullName evidence="1">glutathione-specific gamma-glutamylcyclotransferase</fullName>
        <ecNumber evidence="1">4.3.2.7</ecNumber>
    </recommendedName>
</protein>
<keyword evidence="4" id="KW-1185">Reference proteome</keyword>
<dbReference type="InterPro" id="IPR006840">
    <property type="entry name" value="ChaC"/>
</dbReference>
<dbReference type="EC" id="4.3.2.7" evidence="1"/>
<organism evidence="3 4">
    <name type="scientific">Shimia sagamensis</name>
    <dbReference type="NCBI Taxonomy" id="1566352"/>
    <lineage>
        <taxon>Bacteria</taxon>
        <taxon>Pseudomonadati</taxon>
        <taxon>Pseudomonadota</taxon>
        <taxon>Alphaproteobacteria</taxon>
        <taxon>Rhodobacterales</taxon>
        <taxon>Roseobacteraceae</taxon>
    </lineage>
</organism>
<reference evidence="3 4" key="1">
    <citation type="submission" date="2017-05" db="EMBL/GenBank/DDBJ databases">
        <authorList>
            <person name="Varghese N."/>
            <person name="Submissions S."/>
        </authorList>
    </citation>
    <scope>NUCLEOTIDE SEQUENCE [LARGE SCALE GENOMIC DNA]</scope>
    <source>
        <strain evidence="3 4">DSM 29734</strain>
    </source>
</reference>
<accession>A0ABY1NZV2</accession>